<dbReference type="OrthoDB" id="4868873at2"/>
<keyword evidence="2" id="KW-0732">Signal</keyword>
<dbReference type="Proteomes" id="UP001058003">
    <property type="component" value="Chromosome"/>
</dbReference>
<organism evidence="3 4">
    <name type="scientific">Dactylosporangium aurantiacum</name>
    <dbReference type="NCBI Taxonomy" id="35754"/>
    <lineage>
        <taxon>Bacteria</taxon>
        <taxon>Bacillati</taxon>
        <taxon>Actinomycetota</taxon>
        <taxon>Actinomycetes</taxon>
        <taxon>Micromonosporales</taxon>
        <taxon>Micromonosporaceae</taxon>
        <taxon>Dactylosporangium</taxon>
    </lineage>
</organism>
<keyword evidence="1" id="KW-0472">Membrane</keyword>
<dbReference type="NCBIfam" id="NF038012">
    <property type="entry name" value="DMT_1"/>
    <property type="match status" value="1"/>
</dbReference>
<gene>
    <name evidence="3" type="ORF">Daura_33365</name>
</gene>
<sequence length="284" mass="28296">MGGLLMVAVPCAVLAACAYGAATAVEHRAASADAAQGPRPVLRLVRDRRWLAGLGLDVTAVGLQVTALATGPVVLVQPCLVLALPVALLVAWRLGGPRPSGRQLRSCALIIAGLAAFLAVVGDPGDADRLGAGDVLAAGTAVAALGGGALTAVTRRGPRTTATVYGLVAGACAGLAAVLFDAVGAAWQADGARALLHPDTLIAVAVMVPAVVAGMTLIQVAFQHDTIGAGYPADLTANPITAVVLGALLLHEDIPHSRWDLALFAVCLAVVATGAFRLGTTSPA</sequence>
<dbReference type="RefSeq" id="WP_156089491.1">
    <property type="nucleotide sequence ID" value="NZ_CP073767.1"/>
</dbReference>
<keyword evidence="4" id="KW-1185">Reference proteome</keyword>
<dbReference type="InterPro" id="IPR037185">
    <property type="entry name" value="EmrE-like"/>
</dbReference>
<dbReference type="PANTHER" id="PTHR40761">
    <property type="entry name" value="CONSERVED INTEGRAL MEMBRANE ALANINE VALINE AND LEUCINE RICH PROTEIN-RELATED"/>
    <property type="match status" value="1"/>
</dbReference>
<feature type="transmembrane region" description="Helical" evidence="1">
    <location>
        <begin position="261"/>
        <end position="279"/>
    </location>
</feature>
<evidence type="ECO:0000313" key="3">
    <source>
        <dbReference type="EMBL" id="UWZ51612.1"/>
    </source>
</evidence>
<dbReference type="KEGG" id="daur:Daura_33365"/>
<name>A0A9Q9MJ62_9ACTN</name>
<evidence type="ECO:0000256" key="2">
    <source>
        <dbReference type="SAM" id="SignalP"/>
    </source>
</evidence>
<evidence type="ECO:0000313" key="4">
    <source>
        <dbReference type="Proteomes" id="UP001058003"/>
    </source>
</evidence>
<feature type="chain" id="PRO_5040403379" evidence="2">
    <location>
        <begin position="25"/>
        <end position="284"/>
    </location>
</feature>
<feature type="transmembrane region" description="Helical" evidence="1">
    <location>
        <begin position="165"/>
        <end position="189"/>
    </location>
</feature>
<feature type="transmembrane region" description="Helical" evidence="1">
    <location>
        <begin position="135"/>
        <end position="153"/>
    </location>
</feature>
<protein>
    <submittedName>
        <fullName evidence="3">DMT family transporter</fullName>
    </submittedName>
</protein>
<keyword evidence="1" id="KW-1133">Transmembrane helix</keyword>
<feature type="transmembrane region" description="Helical" evidence="1">
    <location>
        <begin position="229"/>
        <end position="249"/>
    </location>
</feature>
<accession>A0A9Q9MJ62</accession>
<feature type="transmembrane region" description="Helical" evidence="1">
    <location>
        <begin position="104"/>
        <end position="123"/>
    </location>
</feature>
<reference evidence="3" key="1">
    <citation type="submission" date="2021-04" db="EMBL/GenBank/DDBJ databases">
        <title>Dactylosporangium aurantiacum NRRL B-8018 full assembly.</title>
        <authorList>
            <person name="Hartkoorn R.C."/>
            <person name="Beaudoing E."/>
            <person name="Hot D."/>
        </authorList>
    </citation>
    <scope>NUCLEOTIDE SEQUENCE</scope>
    <source>
        <strain evidence="3">NRRL B-8018</strain>
    </source>
</reference>
<evidence type="ECO:0000256" key="1">
    <source>
        <dbReference type="SAM" id="Phobius"/>
    </source>
</evidence>
<dbReference type="SUPFAM" id="SSF103481">
    <property type="entry name" value="Multidrug resistance efflux transporter EmrE"/>
    <property type="match status" value="1"/>
</dbReference>
<proteinExistence type="predicted"/>
<dbReference type="PANTHER" id="PTHR40761:SF1">
    <property type="entry name" value="CONSERVED INTEGRAL MEMBRANE ALANINE VALINE AND LEUCINE RICH PROTEIN-RELATED"/>
    <property type="match status" value="1"/>
</dbReference>
<dbReference type="EMBL" id="CP073767">
    <property type="protein sequence ID" value="UWZ51612.1"/>
    <property type="molecule type" value="Genomic_DNA"/>
</dbReference>
<feature type="transmembrane region" description="Helical" evidence="1">
    <location>
        <begin position="73"/>
        <end position="92"/>
    </location>
</feature>
<keyword evidence="1" id="KW-0812">Transmembrane</keyword>
<dbReference type="AlphaFoldDB" id="A0A9Q9MJ62"/>
<feature type="signal peptide" evidence="2">
    <location>
        <begin position="1"/>
        <end position="24"/>
    </location>
</feature>
<feature type="transmembrane region" description="Helical" evidence="1">
    <location>
        <begin position="201"/>
        <end position="222"/>
    </location>
</feature>